<dbReference type="EMBL" id="ML769915">
    <property type="protein sequence ID" value="KAE9386076.1"/>
    <property type="molecule type" value="Genomic_DNA"/>
</dbReference>
<keyword evidence="2" id="KW-1185">Reference proteome</keyword>
<proteinExistence type="predicted"/>
<organism evidence="1 2">
    <name type="scientific">Gymnopus androsaceus JB14</name>
    <dbReference type="NCBI Taxonomy" id="1447944"/>
    <lineage>
        <taxon>Eukaryota</taxon>
        <taxon>Fungi</taxon>
        <taxon>Dikarya</taxon>
        <taxon>Basidiomycota</taxon>
        <taxon>Agaricomycotina</taxon>
        <taxon>Agaricomycetes</taxon>
        <taxon>Agaricomycetidae</taxon>
        <taxon>Agaricales</taxon>
        <taxon>Marasmiineae</taxon>
        <taxon>Omphalotaceae</taxon>
        <taxon>Gymnopus</taxon>
    </lineage>
</organism>
<evidence type="ECO:0000313" key="2">
    <source>
        <dbReference type="Proteomes" id="UP000799118"/>
    </source>
</evidence>
<dbReference type="AlphaFoldDB" id="A0A6A4GKX1"/>
<sequence>MEGRGYPSSILNAIRHALIVYESRLDAGQLTPGSFNDRRRLDRKEVRIQHAAAEVQALEIAKDQWPQPLPYSTIMECISSYRQSIQFEPLSICASCGTNDRALIVQ</sequence>
<accession>A0A6A4GKX1</accession>
<reference evidence="1" key="1">
    <citation type="journal article" date="2019" name="Environ. Microbiol.">
        <title>Fungal ecological strategies reflected in gene transcription - a case study of two litter decomposers.</title>
        <authorList>
            <person name="Barbi F."/>
            <person name="Kohler A."/>
            <person name="Barry K."/>
            <person name="Baskaran P."/>
            <person name="Daum C."/>
            <person name="Fauchery L."/>
            <person name="Ihrmark K."/>
            <person name="Kuo A."/>
            <person name="LaButti K."/>
            <person name="Lipzen A."/>
            <person name="Morin E."/>
            <person name="Grigoriev I.V."/>
            <person name="Henrissat B."/>
            <person name="Lindahl B."/>
            <person name="Martin F."/>
        </authorList>
    </citation>
    <scope>NUCLEOTIDE SEQUENCE</scope>
    <source>
        <strain evidence="1">JB14</strain>
    </source>
</reference>
<protein>
    <submittedName>
        <fullName evidence="1">Uncharacterized protein</fullName>
    </submittedName>
</protein>
<dbReference type="Proteomes" id="UP000799118">
    <property type="component" value="Unassembled WGS sequence"/>
</dbReference>
<evidence type="ECO:0000313" key="1">
    <source>
        <dbReference type="EMBL" id="KAE9386076.1"/>
    </source>
</evidence>
<gene>
    <name evidence="1" type="ORF">BT96DRAFT_1006438</name>
</gene>
<name>A0A6A4GKX1_9AGAR</name>